<keyword evidence="4" id="KW-0479">Metal-binding</keyword>
<dbReference type="Pfam" id="PF06155">
    <property type="entry name" value="GBBH-like_N"/>
    <property type="match status" value="1"/>
</dbReference>
<dbReference type="GO" id="GO:0005739">
    <property type="term" value="C:mitochondrion"/>
    <property type="evidence" value="ECO:0007669"/>
    <property type="project" value="TreeGrafter"/>
</dbReference>
<name>A0A7R8XKR4_9CRUS</name>
<evidence type="ECO:0000256" key="9">
    <source>
        <dbReference type="SAM" id="MobiDB-lite"/>
    </source>
</evidence>
<dbReference type="Gene3D" id="3.60.130.10">
    <property type="entry name" value="Clavaminate synthase-like"/>
    <property type="match status" value="1"/>
</dbReference>
<dbReference type="GO" id="GO:0008336">
    <property type="term" value="F:gamma-butyrobetaine dioxygenase activity"/>
    <property type="evidence" value="ECO:0007669"/>
    <property type="project" value="TreeGrafter"/>
</dbReference>
<evidence type="ECO:0000313" key="13">
    <source>
        <dbReference type="Proteomes" id="UP000677054"/>
    </source>
</evidence>
<dbReference type="Gene3D" id="3.30.2020.30">
    <property type="match status" value="1"/>
</dbReference>
<feature type="compositionally biased region" description="Basic and acidic residues" evidence="9">
    <location>
        <begin position="15"/>
        <end position="31"/>
    </location>
</feature>
<keyword evidence="6" id="KW-0223">Dioxygenase</keyword>
<evidence type="ECO:0000256" key="2">
    <source>
        <dbReference type="ARBA" id="ARBA00005022"/>
    </source>
</evidence>
<dbReference type="UniPathway" id="UPA00118"/>
<keyword evidence="8" id="KW-0408">Iron</keyword>
<dbReference type="InterPro" id="IPR050411">
    <property type="entry name" value="AlphaKG_dependent_hydroxylases"/>
</dbReference>
<dbReference type="PANTHER" id="PTHR10696:SF33">
    <property type="entry name" value="GAMMA-BUTYROBETAINE DIOXYGENASE"/>
    <property type="match status" value="1"/>
</dbReference>
<dbReference type="Pfam" id="PF02668">
    <property type="entry name" value="TauD"/>
    <property type="match status" value="1"/>
</dbReference>
<evidence type="ECO:0000256" key="5">
    <source>
        <dbReference type="ARBA" id="ARBA00022873"/>
    </source>
</evidence>
<dbReference type="InterPro" id="IPR038492">
    <property type="entry name" value="GBBH-like_N_sf"/>
</dbReference>
<dbReference type="SUPFAM" id="SSF51197">
    <property type="entry name" value="Clavaminate synthase-like"/>
    <property type="match status" value="1"/>
</dbReference>
<accession>A0A7R8XKR4</accession>
<evidence type="ECO:0000256" key="3">
    <source>
        <dbReference type="ARBA" id="ARBA00008654"/>
    </source>
</evidence>
<comment type="cofactor">
    <cofactor evidence="1">
        <name>Fe(2+)</name>
        <dbReference type="ChEBI" id="CHEBI:29033"/>
    </cofactor>
</comment>
<dbReference type="EMBL" id="CAJPEV010002177">
    <property type="protein sequence ID" value="CAG0896013.1"/>
    <property type="molecule type" value="Genomic_DNA"/>
</dbReference>
<dbReference type="GO" id="GO:0046872">
    <property type="term" value="F:metal ion binding"/>
    <property type="evidence" value="ECO:0007669"/>
    <property type="project" value="UniProtKB-KW"/>
</dbReference>
<comment type="similarity">
    <text evidence="3">Belongs to the gamma-BBH/TMLD family.</text>
</comment>
<dbReference type="PANTHER" id="PTHR10696">
    <property type="entry name" value="GAMMA-BUTYROBETAINE HYDROXYLASE-RELATED"/>
    <property type="match status" value="1"/>
</dbReference>
<evidence type="ECO:0000256" key="8">
    <source>
        <dbReference type="ARBA" id="ARBA00023004"/>
    </source>
</evidence>
<evidence type="ECO:0008006" key="14">
    <source>
        <dbReference type="Google" id="ProtNLM"/>
    </source>
</evidence>
<keyword evidence="5" id="KW-0124">Carnitine biosynthesis</keyword>
<dbReference type="AlphaFoldDB" id="A0A7R8XKR4"/>
<dbReference type="EMBL" id="LR901694">
    <property type="protein sequence ID" value="CAD7249213.1"/>
    <property type="molecule type" value="Genomic_DNA"/>
</dbReference>
<protein>
    <recommendedName>
        <fullName evidence="14">Gamma-butyrobetaine dioxygenase</fullName>
    </recommendedName>
</protein>
<feature type="domain" description="Gamma-butyrobetaine hydroxylase-like N-terminal" evidence="11">
    <location>
        <begin position="56"/>
        <end position="141"/>
    </location>
</feature>
<dbReference type="InterPro" id="IPR010376">
    <property type="entry name" value="GBBH-like_N"/>
</dbReference>
<evidence type="ECO:0000259" key="11">
    <source>
        <dbReference type="Pfam" id="PF06155"/>
    </source>
</evidence>
<dbReference type="CDD" id="cd00250">
    <property type="entry name" value="CAS_like"/>
    <property type="match status" value="1"/>
</dbReference>
<evidence type="ECO:0000313" key="12">
    <source>
        <dbReference type="EMBL" id="CAD7249213.1"/>
    </source>
</evidence>
<proteinExistence type="inferred from homology"/>
<dbReference type="FunFam" id="3.30.2020.30:FF:000002">
    <property type="entry name" value="Putative gamma-butyrobetaine dioxygenase"/>
    <property type="match status" value="1"/>
</dbReference>
<evidence type="ECO:0000256" key="1">
    <source>
        <dbReference type="ARBA" id="ARBA00001954"/>
    </source>
</evidence>
<feature type="domain" description="TauD/TfdA-like" evidence="10">
    <location>
        <begin position="168"/>
        <end position="437"/>
    </location>
</feature>
<evidence type="ECO:0000259" key="10">
    <source>
        <dbReference type="Pfam" id="PF02668"/>
    </source>
</evidence>
<feature type="region of interest" description="Disordered" evidence="9">
    <location>
        <begin position="1"/>
        <end position="31"/>
    </location>
</feature>
<keyword evidence="13" id="KW-1185">Reference proteome</keyword>
<dbReference type="OrthoDB" id="406634at2759"/>
<gene>
    <name evidence="12" type="ORF">DSTB1V02_LOCUS9012</name>
</gene>
<comment type="pathway">
    <text evidence="2">Amine and polyamine biosynthesis; carnitine biosynthesis.</text>
</comment>
<dbReference type="InterPro" id="IPR042098">
    <property type="entry name" value="TauD-like_sf"/>
</dbReference>
<evidence type="ECO:0000256" key="7">
    <source>
        <dbReference type="ARBA" id="ARBA00023002"/>
    </source>
</evidence>
<keyword evidence="7" id="KW-0560">Oxidoreductase</keyword>
<dbReference type="InterPro" id="IPR003819">
    <property type="entry name" value="TauD/TfdA-like"/>
</dbReference>
<evidence type="ECO:0000256" key="4">
    <source>
        <dbReference type="ARBA" id="ARBA00022723"/>
    </source>
</evidence>
<dbReference type="Proteomes" id="UP000677054">
    <property type="component" value="Unassembled WGS sequence"/>
</dbReference>
<reference evidence="12" key="1">
    <citation type="submission" date="2020-11" db="EMBL/GenBank/DDBJ databases">
        <authorList>
            <person name="Tran Van P."/>
        </authorList>
    </citation>
    <scope>NUCLEOTIDE SEQUENCE</scope>
</reference>
<sequence length="459" mass="52639">MPFPRRRIRSALGRASDRRVEGEPEGRPRSSEVVRGFRFGTGRERTRKVKAIECRASERDGTVQIRWDRSERSSAEFPFVWLRDNCLCPSCFVPSAQARLVLMESLDPDVRPRSVHLDGEGERLEIAWEDGHRSSYPAWWLEERDFAPESREARLRERTNDKEPWGREARVPAYGYADVMERDDVLERWLLDLDTLGVALVVDAPRRTGECAALAERIAFLTRTNYGREFTVRAKADPSNAAYTGAKLGLHLDLPYMSHMPGVQFLHCIAAAEEGGKSQLCDGFYVAETLKERDPDSYRILTELPVDYLDVGSDHVPYHLVHRAPIIQSVSIPLSFSSRKEAALSTSPHRDRLDEKGKPYRMNYNDQVRDSCFNVPLESVKPLYVALKAFNTLAYDNCIGFYLKPGDVMTFDNRRVLHGREAYEVKKSGERHLEGGYVDWDYIYSRIRLLRTINFPLSS</sequence>
<dbReference type="GO" id="GO:0045329">
    <property type="term" value="P:carnitine biosynthetic process"/>
    <property type="evidence" value="ECO:0007669"/>
    <property type="project" value="UniProtKB-UniPathway"/>
</dbReference>
<evidence type="ECO:0000256" key="6">
    <source>
        <dbReference type="ARBA" id="ARBA00022964"/>
    </source>
</evidence>
<organism evidence="12">
    <name type="scientific">Darwinula stevensoni</name>
    <dbReference type="NCBI Taxonomy" id="69355"/>
    <lineage>
        <taxon>Eukaryota</taxon>
        <taxon>Metazoa</taxon>
        <taxon>Ecdysozoa</taxon>
        <taxon>Arthropoda</taxon>
        <taxon>Crustacea</taxon>
        <taxon>Oligostraca</taxon>
        <taxon>Ostracoda</taxon>
        <taxon>Podocopa</taxon>
        <taxon>Podocopida</taxon>
        <taxon>Darwinulocopina</taxon>
        <taxon>Darwinuloidea</taxon>
        <taxon>Darwinulidae</taxon>
        <taxon>Darwinula</taxon>
    </lineage>
</organism>